<evidence type="ECO:0000313" key="9">
    <source>
        <dbReference type="Proteomes" id="UP001652700"/>
    </source>
</evidence>
<keyword evidence="1 5" id="KW-0540">Nuclease</keyword>
<evidence type="ECO:0000256" key="2">
    <source>
        <dbReference type="ARBA" id="ARBA00022723"/>
    </source>
</evidence>
<dbReference type="InterPro" id="IPR049132">
    <property type="entry name" value="FAN1-like_euk"/>
</dbReference>
<feature type="compositionally biased region" description="Polar residues" evidence="6">
    <location>
        <begin position="144"/>
        <end position="153"/>
    </location>
</feature>
<dbReference type="GO" id="GO:0008409">
    <property type="term" value="F:5'-3' exonuclease activity"/>
    <property type="evidence" value="ECO:0007669"/>
    <property type="project" value="TreeGrafter"/>
</dbReference>
<accession>A0A6P7GFX1</accession>
<dbReference type="GO" id="GO:0036297">
    <property type="term" value="P:interstrand cross-link repair"/>
    <property type="evidence" value="ECO:0007669"/>
    <property type="project" value="InterPro"/>
</dbReference>
<comment type="similarity">
    <text evidence="5">Belongs to the FAN1 family.</text>
</comment>
<dbReference type="PANTHER" id="PTHR15749">
    <property type="entry name" value="FANCONI-ASSOCIATED NUCLEASE 1"/>
    <property type="match status" value="1"/>
</dbReference>
<dbReference type="InterPro" id="IPR033315">
    <property type="entry name" value="Fan1-like"/>
</dbReference>
<dbReference type="GO" id="GO:0046872">
    <property type="term" value="F:metal ion binding"/>
    <property type="evidence" value="ECO:0007669"/>
    <property type="project" value="UniProtKB-KW"/>
</dbReference>
<keyword evidence="5" id="KW-0539">Nucleus</keyword>
<name>A0A6P7GFX1_DIAVI</name>
<reference evidence="8" key="2">
    <citation type="submission" date="2025-05" db="UniProtKB">
        <authorList>
            <consortium name="EnsemblMetazoa"/>
        </authorList>
    </citation>
    <scope>IDENTIFICATION</scope>
</reference>
<dbReference type="GeneID" id="114337623"/>
<feature type="region of interest" description="Disordered" evidence="6">
    <location>
        <begin position="139"/>
        <end position="351"/>
    </location>
</feature>
<evidence type="ECO:0000256" key="6">
    <source>
        <dbReference type="SAM" id="MobiDB-lite"/>
    </source>
</evidence>
<dbReference type="RefSeq" id="XP_028143918.1">
    <property type="nucleotide sequence ID" value="XM_028288117.1"/>
</dbReference>
<organism evidence="10">
    <name type="scientific">Diabrotica virgifera virgifera</name>
    <name type="common">western corn rootworm</name>
    <dbReference type="NCBI Taxonomy" id="50390"/>
    <lineage>
        <taxon>Eukaryota</taxon>
        <taxon>Metazoa</taxon>
        <taxon>Ecdysozoa</taxon>
        <taxon>Arthropoda</taxon>
        <taxon>Hexapoda</taxon>
        <taxon>Insecta</taxon>
        <taxon>Pterygota</taxon>
        <taxon>Neoptera</taxon>
        <taxon>Endopterygota</taxon>
        <taxon>Coleoptera</taxon>
        <taxon>Polyphaga</taxon>
        <taxon>Cucujiformia</taxon>
        <taxon>Chrysomeloidea</taxon>
        <taxon>Chrysomelidae</taxon>
        <taxon>Galerucinae</taxon>
        <taxon>Diabroticina</taxon>
        <taxon>Diabroticites</taxon>
        <taxon>Diabrotica</taxon>
    </lineage>
</organism>
<dbReference type="CDD" id="cd22326">
    <property type="entry name" value="FAN1-like"/>
    <property type="match status" value="1"/>
</dbReference>
<feature type="region of interest" description="Disordered" evidence="6">
    <location>
        <begin position="1"/>
        <end position="59"/>
    </location>
</feature>
<dbReference type="AlphaFoldDB" id="A0A6P7GFX1"/>
<dbReference type="InterPro" id="IPR014883">
    <property type="entry name" value="VRR_NUC"/>
</dbReference>
<dbReference type="EC" id="3.1.4.1" evidence="5"/>
<dbReference type="GO" id="GO:0017108">
    <property type="term" value="F:5'-flap endonuclease activity"/>
    <property type="evidence" value="ECO:0007669"/>
    <property type="project" value="TreeGrafter"/>
</dbReference>
<protein>
    <recommendedName>
        <fullName evidence="5">Fanconi-associated nuclease</fullName>
        <ecNumber evidence="5">3.1.4.1</ecNumber>
    </recommendedName>
</protein>
<feature type="domain" description="VRR-NUC" evidence="7">
    <location>
        <begin position="876"/>
        <end position="990"/>
    </location>
</feature>
<dbReference type="GO" id="GO:0005634">
    <property type="term" value="C:nucleus"/>
    <property type="evidence" value="ECO:0007669"/>
    <property type="project" value="UniProtKB-SubCell"/>
</dbReference>
<dbReference type="KEGG" id="dvv:114337623"/>
<dbReference type="GO" id="GO:0070336">
    <property type="term" value="F:flap-structured DNA binding"/>
    <property type="evidence" value="ECO:0007669"/>
    <property type="project" value="TreeGrafter"/>
</dbReference>
<dbReference type="GO" id="GO:0004528">
    <property type="term" value="F:phosphodiesterase I activity"/>
    <property type="evidence" value="ECO:0007669"/>
    <property type="project" value="UniProtKB-EC"/>
</dbReference>
<keyword evidence="2 5" id="KW-0479">Metal-binding</keyword>
<comment type="cofactor">
    <cofactor evidence="5">
        <name>Mg(2+)</name>
        <dbReference type="ChEBI" id="CHEBI:18420"/>
    </cofactor>
    <cofactor evidence="5">
        <name>Mn(2+)</name>
        <dbReference type="ChEBI" id="CHEBI:29035"/>
    </cofactor>
</comment>
<feature type="compositionally biased region" description="Polar residues" evidence="6">
    <location>
        <begin position="191"/>
        <end position="240"/>
    </location>
</feature>
<keyword evidence="5" id="KW-0234">DNA repair</keyword>
<evidence type="ECO:0000313" key="8">
    <source>
        <dbReference type="EnsemblMetazoa" id="XP_028143918.1"/>
    </source>
</evidence>
<comment type="subcellular location">
    <subcellularLocation>
        <location evidence="5">Nucleus</location>
    </subcellularLocation>
</comment>
<evidence type="ECO:0000256" key="4">
    <source>
        <dbReference type="ARBA" id="ARBA00022842"/>
    </source>
</evidence>
<dbReference type="EnsemblMetazoa" id="XM_028288117.2">
    <property type="protein sequence ID" value="XP_028143918.1"/>
    <property type="gene ID" value="LOC114337623"/>
</dbReference>
<keyword evidence="5" id="KW-0227">DNA damage</keyword>
<keyword evidence="4 5" id="KW-0460">Magnesium</keyword>
<proteinExistence type="inferred from homology"/>
<evidence type="ECO:0000259" key="7">
    <source>
        <dbReference type="Pfam" id="PF08774"/>
    </source>
</evidence>
<dbReference type="PANTHER" id="PTHR15749:SF4">
    <property type="entry name" value="FANCONI-ASSOCIATED NUCLEASE 1"/>
    <property type="match status" value="1"/>
</dbReference>
<sequence>MRKSNKVTPDKLKQSRIVDYYSKQKPLNNMGDESANQPPEVTKRKSRKNHRPKSVTSAAIESRELPFPLPLNECSGMSTEELQDILEGNGDLLVPVYISPSEDVRTNEEELANYVCKDDVILPDVAETTSTSYSHLNKDCAGHTNGTSYPTANSSKSRSKGSPSSKRCSENQNKPVAMSQPPPKKKKAADTTANIRNTTTSNPNDWNQNESTPSTSTMSNQNDENQNEPTPSTSTMSNQNDENENEPTPIISNQNDENQKEPTPSTPTTSNQNDENQIGSTPSTSTMSNQNDGNQNESTPSTSTMSNQTPSTSRTKSIVSHANGTTSHPTTNSKKKSRIVRASPKKDENKMNDDFLTMMNDIFTTVFPTQQEDQNLVQVIDDKAKQRWDILKDAKKEYQFICYKLYTRIPTWRSIFTLRKDHMPNLSDKNAIEVFNFLEEKQFVDTDYNKDRMEELLGQLPAKDVKNICLHLKIKPSTPKKNIDILLDRCRRQPTLSGGIKSTREIIFDQIEAKLGKYALKINDSFKKDINRIYLLATFTNNRFQNIENFLGRDLKCDFPSFVVEKYKVFRDVQEFLRYAEACELRQTLETTKNHETIQEIGMNVKDKLKALERTNDEMYFNAPHLKRFTAESVYCGILTNICEILKTTYVEEVQAFLEYLIENFPRSHRIGTWYMLLCDIFTSRNLSSEAVNVIITALRTKKEYILEYQIYEFAHKAQALKKSKQIEQYTHDQLVELLPDPINSECFPQARIDAKIIKDNPCGRKRHYEVNNSGERKSYETVEDVAKGYYIIETGAYTDGKDFTLIIMNSFTLFFWDIIYSQNPNITGTFLSKYQEVPLDMYTTDFYKNRKELIDKRLKNIAEGWTYEVTIQNVTEHWQNYSHISGLCGPIVKTMDIKFLKLIVDCIGREILSKIYERLVKDIHQYQDIDKYQDIDQIQSGMPDLFLWNVDEKKAKFVVVKEENDLSIKQKLWLKYLNLIGANAEVCHVLCTRSKRTATDSNNN</sequence>
<evidence type="ECO:0000313" key="10">
    <source>
        <dbReference type="RefSeq" id="XP_028143918.1"/>
    </source>
</evidence>
<feature type="compositionally biased region" description="Basic residues" evidence="6">
    <location>
        <begin position="44"/>
        <end position="53"/>
    </location>
</feature>
<keyword evidence="5" id="KW-0464">Manganese</keyword>
<evidence type="ECO:0000256" key="1">
    <source>
        <dbReference type="ARBA" id="ARBA00022722"/>
    </source>
</evidence>
<feature type="compositionally biased region" description="Low complexity" evidence="6">
    <location>
        <begin position="154"/>
        <end position="166"/>
    </location>
</feature>
<comment type="catalytic activity">
    <reaction evidence="5">
        <text>Hydrolytically removes 5'-nucleotides successively from the 3'-hydroxy termini of 3'-hydroxy-terminated oligonucleotides.</text>
        <dbReference type="EC" id="3.1.4.1"/>
    </reaction>
</comment>
<feature type="compositionally biased region" description="Polar residues" evidence="6">
    <location>
        <begin position="271"/>
        <end position="332"/>
    </location>
</feature>
<dbReference type="InParanoid" id="A0A6P7GFX1"/>
<dbReference type="Pfam" id="PF08774">
    <property type="entry name" value="VRR_NUC"/>
    <property type="match status" value="1"/>
</dbReference>
<keyword evidence="3 5" id="KW-0378">Hydrolase</keyword>
<dbReference type="OrthoDB" id="76364at2759"/>
<evidence type="ECO:0000256" key="5">
    <source>
        <dbReference type="RuleBase" id="RU365033"/>
    </source>
</evidence>
<comment type="function">
    <text evidence="5">Nuclease required for the repair of DNA interstrand cross-links (ICL). Acts as a 5'-3' exonuclease that anchors at a cut end of DNA and cleaves DNA successively at every third nucleotide, allowing to excise an ICL from one strand through flanking incisions.</text>
</comment>
<reference evidence="10" key="1">
    <citation type="submission" date="2025-04" db="UniProtKB">
        <authorList>
            <consortium name="RefSeq"/>
        </authorList>
    </citation>
    <scope>IDENTIFICATION</scope>
    <source>
        <tissue evidence="10">Whole insect</tissue>
    </source>
</reference>
<keyword evidence="9" id="KW-1185">Reference proteome</keyword>
<gene>
    <name evidence="10" type="primary">LOC114337623</name>
</gene>
<evidence type="ECO:0000256" key="3">
    <source>
        <dbReference type="ARBA" id="ARBA00022801"/>
    </source>
</evidence>
<dbReference type="Proteomes" id="UP001652700">
    <property type="component" value="Unplaced"/>
</dbReference>